<organism evidence="7 8">
    <name type="scientific">Cladonia borealis</name>
    <dbReference type="NCBI Taxonomy" id="184061"/>
    <lineage>
        <taxon>Eukaryota</taxon>
        <taxon>Fungi</taxon>
        <taxon>Dikarya</taxon>
        <taxon>Ascomycota</taxon>
        <taxon>Pezizomycotina</taxon>
        <taxon>Lecanoromycetes</taxon>
        <taxon>OSLEUM clade</taxon>
        <taxon>Lecanoromycetidae</taxon>
        <taxon>Lecanorales</taxon>
        <taxon>Lecanorineae</taxon>
        <taxon>Cladoniaceae</taxon>
        <taxon>Cladonia</taxon>
    </lineage>
</organism>
<keyword evidence="8" id="KW-1185">Reference proteome</keyword>
<dbReference type="GO" id="GO:0020037">
    <property type="term" value="F:heme binding"/>
    <property type="evidence" value="ECO:0007669"/>
    <property type="project" value="TreeGrafter"/>
</dbReference>
<proteinExistence type="predicted"/>
<keyword evidence="3" id="KW-0479">Metal-binding</keyword>
<dbReference type="Pfam" id="PF03404">
    <property type="entry name" value="Mo-co_dimer"/>
    <property type="match status" value="1"/>
</dbReference>
<name>A0AA39QZM0_9LECA</name>
<evidence type="ECO:0000313" key="7">
    <source>
        <dbReference type="EMBL" id="KAK0510726.1"/>
    </source>
</evidence>
<dbReference type="InterPro" id="IPR014756">
    <property type="entry name" value="Ig_E-set"/>
</dbReference>
<comment type="cofactor">
    <cofactor evidence="1">
        <name>Mo-molybdopterin</name>
        <dbReference type="ChEBI" id="CHEBI:71302"/>
    </cofactor>
</comment>
<dbReference type="InterPro" id="IPR000572">
    <property type="entry name" value="OxRdtase_Mopterin-bd_dom"/>
</dbReference>
<evidence type="ECO:0000256" key="2">
    <source>
        <dbReference type="ARBA" id="ARBA00022505"/>
    </source>
</evidence>
<dbReference type="SUPFAM" id="SSF56524">
    <property type="entry name" value="Oxidoreductase molybdopterin-binding domain"/>
    <property type="match status" value="1"/>
</dbReference>
<accession>A0AA39QZM0</accession>
<dbReference type="GO" id="GO:0043546">
    <property type="term" value="F:molybdopterin cofactor binding"/>
    <property type="evidence" value="ECO:0007669"/>
    <property type="project" value="TreeGrafter"/>
</dbReference>
<keyword evidence="4" id="KW-0560">Oxidoreductase</keyword>
<evidence type="ECO:0000259" key="5">
    <source>
        <dbReference type="Pfam" id="PF00174"/>
    </source>
</evidence>
<evidence type="ECO:0000256" key="1">
    <source>
        <dbReference type="ARBA" id="ARBA00001924"/>
    </source>
</evidence>
<dbReference type="PANTHER" id="PTHR19372:SF7">
    <property type="entry name" value="SULFITE OXIDASE, MITOCHONDRIAL"/>
    <property type="match status" value="1"/>
</dbReference>
<protein>
    <recommendedName>
        <fullName evidence="9">Sulfite oxidase</fullName>
    </recommendedName>
</protein>
<evidence type="ECO:0000313" key="8">
    <source>
        <dbReference type="Proteomes" id="UP001166286"/>
    </source>
</evidence>
<dbReference type="Pfam" id="PF00174">
    <property type="entry name" value="Oxidored_molyb"/>
    <property type="match status" value="1"/>
</dbReference>
<dbReference type="InterPro" id="IPR036374">
    <property type="entry name" value="OxRdtase_Mopterin-bd_sf"/>
</dbReference>
<dbReference type="GO" id="GO:0008482">
    <property type="term" value="F:sulfite oxidase activity"/>
    <property type="evidence" value="ECO:0007669"/>
    <property type="project" value="TreeGrafter"/>
</dbReference>
<dbReference type="Proteomes" id="UP001166286">
    <property type="component" value="Unassembled WGS sequence"/>
</dbReference>
<comment type="caution">
    <text evidence="7">The sequence shown here is derived from an EMBL/GenBank/DDBJ whole genome shotgun (WGS) entry which is preliminary data.</text>
</comment>
<keyword evidence="2" id="KW-0500">Molybdenum</keyword>
<feature type="domain" description="Moybdenum cofactor oxidoreductase dimerisation" evidence="6">
    <location>
        <begin position="244"/>
        <end position="357"/>
    </location>
</feature>
<dbReference type="EMBL" id="JAFEKC020000015">
    <property type="protein sequence ID" value="KAK0510726.1"/>
    <property type="molecule type" value="Genomic_DNA"/>
</dbReference>
<dbReference type="FunFam" id="3.90.420.10:FF:000002">
    <property type="entry name" value="sulfite oxidase, mitochondrial"/>
    <property type="match status" value="1"/>
</dbReference>
<dbReference type="InterPro" id="IPR005066">
    <property type="entry name" value="MoCF_OxRdtse_dimer"/>
</dbReference>
<evidence type="ECO:0008006" key="9">
    <source>
        <dbReference type="Google" id="ProtNLM"/>
    </source>
</evidence>
<reference evidence="7" key="1">
    <citation type="submission" date="2023-03" db="EMBL/GenBank/DDBJ databases">
        <title>Complete genome of Cladonia borealis.</title>
        <authorList>
            <person name="Park H."/>
        </authorList>
    </citation>
    <scope>NUCLEOTIDE SEQUENCE</scope>
    <source>
        <strain evidence="7">ANT050790</strain>
    </source>
</reference>
<dbReference type="Gene3D" id="3.90.420.10">
    <property type="entry name" value="Oxidoreductase, molybdopterin-binding domain"/>
    <property type="match status" value="1"/>
</dbReference>
<dbReference type="PANTHER" id="PTHR19372">
    <property type="entry name" value="SULFITE REDUCTASE"/>
    <property type="match status" value="1"/>
</dbReference>
<evidence type="ECO:0000256" key="3">
    <source>
        <dbReference type="ARBA" id="ARBA00022723"/>
    </source>
</evidence>
<sequence length="370" mass="41098">MKVEYSVEKPLNREPAIKDLISSYITPNNDTCYDRNHGPIPYLNAKDHLVKVDGEVLKPLQLSVEDLKTRFKQHEIVSALQCAGNRRHIMRTLLKEVNGLDWFEGAVMNCKWRGPKLRDVLNEAGINVKNIKDYHVAFACYKVPVQGGESWYGGSIELARAMKESADVLVALEMNGQPLPVKHGFPIRIVVPGVSGCRSVKWLDRITVQSEESTNLYQRYDYKILPPSATDKETASKYWDKTPALQDMPVNSVIAVPQNGDKVKLATSGAVEVKGYALPHGDQGPVVKVEVSADNGRTWKVASILPQNSGQSKWAWALWKATVQLQKGQKTHLLSRATDKGGNMQSGEPQWNLRGVAYDGYGISTFDVAA</sequence>
<dbReference type="GO" id="GO:0006790">
    <property type="term" value="P:sulfur compound metabolic process"/>
    <property type="evidence" value="ECO:0007669"/>
    <property type="project" value="TreeGrafter"/>
</dbReference>
<dbReference type="InterPro" id="IPR008335">
    <property type="entry name" value="Mopterin_OxRdtase_euk"/>
</dbReference>
<gene>
    <name evidence="7" type="ORF">JMJ35_007158</name>
</gene>
<dbReference type="PRINTS" id="PR00407">
    <property type="entry name" value="EUMOPTERIN"/>
</dbReference>
<dbReference type="AlphaFoldDB" id="A0AA39QZM0"/>
<dbReference type="GO" id="GO:0005739">
    <property type="term" value="C:mitochondrion"/>
    <property type="evidence" value="ECO:0007669"/>
    <property type="project" value="TreeGrafter"/>
</dbReference>
<dbReference type="GO" id="GO:0030151">
    <property type="term" value="F:molybdenum ion binding"/>
    <property type="evidence" value="ECO:0007669"/>
    <property type="project" value="InterPro"/>
</dbReference>
<dbReference type="SUPFAM" id="SSF81296">
    <property type="entry name" value="E set domains"/>
    <property type="match status" value="1"/>
</dbReference>
<feature type="domain" description="Oxidoreductase molybdopterin-binding" evidence="5">
    <location>
        <begin position="37"/>
        <end position="216"/>
    </location>
</feature>
<evidence type="ECO:0000259" key="6">
    <source>
        <dbReference type="Pfam" id="PF03404"/>
    </source>
</evidence>
<evidence type="ECO:0000256" key="4">
    <source>
        <dbReference type="ARBA" id="ARBA00023002"/>
    </source>
</evidence>
<dbReference type="Gene3D" id="2.60.40.650">
    <property type="match status" value="1"/>
</dbReference>